<dbReference type="Pfam" id="PF00239">
    <property type="entry name" value="Resolvase"/>
    <property type="match status" value="1"/>
</dbReference>
<dbReference type="InterPro" id="IPR011109">
    <property type="entry name" value="DNA_bind_recombinase_dom"/>
</dbReference>
<dbReference type="CDD" id="cd03768">
    <property type="entry name" value="SR_ResInv"/>
    <property type="match status" value="1"/>
</dbReference>
<dbReference type="PROSITE" id="PS51737">
    <property type="entry name" value="RECOMBINASE_DNA_BIND"/>
    <property type="match status" value="1"/>
</dbReference>
<dbReference type="PANTHER" id="PTHR30461:SF23">
    <property type="entry name" value="DNA RECOMBINASE-RELATED"/>
    <property type="match status" value="1"/>
</dbReference>
<dbReference type="InterPro" id="IPR038109">
    <property type="entry name" value="DNA_bind_recomb_sf"/>
</dbReference>
<dbReference type="RefSeq" id="WP_079566040.1">
    <property type="nucleotide sequence ID" value="NZ_LT670818.1"/>
</dbReference>
<evidence type="ECO:0000259" key="1">
    <source>
        <dbReference type="PROSITE" id="PS51736"/>
    </source>
</evidence>
<dbReference type="Pfam" id="PF07508">
    <property type="entry name" value="Recombinase"/>
    <property type="match status" value="1"/>
</dbReference>
<dbReference type="AlphaFoldDB" id="A0A1M5JIN3"/>
<feature type="domain" description="Recombinase" evidence="2">
    <location>
        <begin position="173"/>
        <end position="287"/>
    </location>
</feature>
<sequence length="563" mass="62046">MRNPAPPRTKVFRCAIYTRKSSEEGLEQDFNSLHAQRESCDAYIKSQRHEGWTPLPSLYDDGGYSGGSTERPALKRLLADIQSHLIDVVVVYKVDRLTRSLADFAKIVEIFDAAGVSFVSVTQQFNTTTSMGRLTLNVLLSFAQFEREVTGERIRDKIAASKQKGMWMGGWVPIGYDRKDRTLTINETEAVTVRTIFDLFLKLKNVQRVQTELVRLHLKTKPYATPRGRAVGGLSFARGHLYKILSNPLYIGEIEHKGVRYPGQHPPLVDAATWDAVQAQLGANHHENRARTNAKSKSLLAGLIYDDAGNRLVSSHATKNGKRYRYYVTSDGNGRSVAAASVPRLRLPAVMIDELVLAKLQRFLTDKTQISTLLRETRCRPAEIGSGLEIASKFADSLTSAAPMAQNVADILARVTVSPTSLNISINRDQLLAVLTDTFAEPSQDNGQDNIISLEATVPAAPGGGSGKLVFDDQNGKTPDAVVVKAIARALVWFEQLTTGKSRSMAEIAVREGITDNYVSNLIHLAWLSPDLVGKVLEGDTETTALAKTAMLTRKSDVLWSRR</sequence>
<dbReference type="InterPro" id="IPR006119">
    <property type="entry name" value="Resolv_N"/>
</dbReference>
<dbReference type="GO" id="GO:0003677">
    <property type="term" value="F:DNA binding"/>
    <property type="evidence" value="ECO:0007669"/>
    <property type="project" value="InterPro"/>
</dbReference>
<dbReference type="InterPro" id="IPR036162">
    <property type="entry name" value="Resolvase-like_N_sf"/>
</dbReference>
<accession>A0A1M5JIN3</accession>
<gene>
    <name evidence="3" type="ORF">SAMN05444169_2260</name>
</gene>
<dbReference type="InterPro" id="IPR050639">
    <property type="entry name" value="SSR_resolvase"/>
</dbReference>
<dbReference type="Gene3D" id="3.40.50.1390">
    <property type="entry name" value="Resolvase, N-terminal catalytic domain"/>
    <property type="match status" value="1"/>
</dbReference>
<dbReference type="PANTHER" id="PTHR30461">
    <property type="entry name" value="DNA-INVERTASE FROM LAMBDOID PROPHAGE"/>
    <property type="match status" value="1"/>
</dbReference>
<protein>
    <submittedName>
        <fullName evidence="3">Site-specific DNA recombinase</fullName>
    </submittedName>
</protein>
<dbReference type="SUPFAM" id="SSF53041">
    <property type="entry name" value="Resolvase-like"/>
    <property type="match status" value="1"/>
</dbReference>
<evidence type="ECO:0000259" key="2">
    <source>
        <dbReference type="PROSITE" id="PS51737"/>
    </source>
</evidence>
<dbReference type="EMBL" id="LT670818">
    <property type="protein sequence ID" value="SHG40407.1"/>
    <property type="molecule type" value="Genomic_DNA"/>
</dbReference>
<dbReference type="SUPFAM" id="SSF109709">
    <property type="entry name" value="KorB DNA-binding domain-like"/>
    <property type="match status" value="1"/>
</dbReference>
<dbReference type="OrthoDB" id="7475655at2"/>
<feature type="domain" description="Resolvase/invertase-type recombinase catalytic" evidence="1">
    <location>
        <begin position="13"/>
        <end position="165"/>
    </location>
</feature>
<evidence type="ECO:0000313" key="3">
    <source>
        <dbReference type="EMBL" id="SHG40407.1"/>
    </source>
</evidence>
<reference evidence="3 4" key="1">
    <citation type="submission" date="2016-11" db="EMBL/GenBank/DDBJ databases">
        <authorList>
            <person name="Jaros S."/>
            <person name="Januszkiewicz K."/>
            <person name="Wedrychowicz H."/>
        </authorList>
    </citation>
    <scope>NUCLEOTIDE SEQUENCE [LARGE SCALE GENOMIC DNA]</scope>
    <source>
        <strain evidence="3 4">GAS242</strain>
    </source>
</reference>
<dbReference type="Gene3D" id="3.90.1750.20">
    <property type="entry name" value="Putative Large Serine Recombinase, Chain B, Domain 2"/>
    <property type="match status" value="1"/>
</dbReference>
<dbReference type="GO" id="GO:0000150">
    <property type="term" value="F:DNA strand exchange activity"/>
    <property type="evidence" value="ECO:0007669"/>
    <property type="project" value="InterPro"/>
</dbReference>
<proteinExistence type="predicted"/>
<dbReference type="SMART" id="SM00857">
    <property type="entry name" value="Resolvase"/>
    <property type="match status" value="1"/>
</dbReference>
<dbReference type="Proteomes" id="UP000190675">
    <property type="component" value="Chromosome I"/>
</dbReference>
<name>A0A1M5JIN3_9BRAD</name>
<dbReference type="PROSITE" id="PS51736">
    <property type="entry name" value="RECOMBINASES_3"/>
    <property type="match status" value="1"/>
</dbReference>
<organism evidence="3 4">
    <name type="scientific">Bradyrhizobium erythrophlei</name>
    <dbReference type="NCBI Taxonomy" id="1437360"/>
    <lineage>
        <taxon>Bacteria</taxon>
        <taxon>Pseudomonadati</taxon>
        <taxon>Pseudomonadota</taxon>
        <taxon>Alphaproteobacteria</taxon>
        <taxon>Hyphomicrobiales</taxon>
        <taxon>Nitrobacteraceae</taxon>
        <taxon>Bradyrhizobium</taxon>
    </lineage>
</organism>
<evidence type="ECO:0000313" key="4">
    <source>
        <dbReference type="Proteomes" id="UP000190675"/>
    </source>
</evidence>